<reference evidence="1 2" key="1">
    <citation type="submission" date="2021-06" db="EMBL/GenBank/DDBJ databases">
        <title>Complete genome of Haloferula helveola possessing various polysaccharide degrading enzymes.</title>
        <authorList>
            <person name="Takami H."/>
            <person name="Huang C."/>
            <person name="Hamasaki K."/>
        </authorList>
    </citation>
    <scope>NUCLEOTIDE SEQUENCE [LARGE SCALE GENOMIC DNA]</scope>
    <source>
        <strain evidence="1 2">CN-1</strain>
    </source>
</reference>
<keyword evidence="2" id="KW-1185">Reference proteome</keyword>
<dbReference type="Proteomes" id="UP001374893">
    <property type="component" value="Chromosome"/>
</dbReference>
<dbReference type="Pfam" id="PF09952">
    <property type="entry name" value="AbiEi_2"/>
    <property type="match status" value="1"/>
</dbReference>
<gene>
    <name evidence="1" type="ORF">HAHE_36890</name>
</gene>
<evidence type="ECO:0000313" key="1">
    <source>
        <dbReference type="EMBL" id="BCX49781.1"/>
    </source>
</evidence>
<accession>A0ABM7RGL2</accession>
<organism evidence="1 2">
    <name type="scientific">Haloferula helveola</name>
    <dbReference type="NCBI Taxonomy" id="490095"/>
    <lineage>
        <taxon>Bacteria</taxon>
        <taxon>Pseudomonadati</taxon>
        <taxon>Verrucomicrobiota</taxon>
        <taxon>Verrucomicrobiia</taxon>
        <taxon>Verrucomicrobiales</taxon>
        <taxon>Verrucomicrobiaceae</taxon>
        <taxon>Haloferula</taxon>
    </lineage>
</organism>
<evidence type="ECO:0000313" key="2">
    <source>
        <dbReference type="Proteomes" id="UP001374893"/>
    </source>
</evidence>
<name>A0ABM7RGL2_9BACT</name>
<protein>
    <submittedName>
        <fullName evidence="1">Regulatory protein IclR</fullName>
    </submittedName>
</protein>
<proteinExistence type="predicted"/>
<dbReference type="EMBL" id="AP024702">
    <property type="protein sequence ID" value="BCX49781.1"/>
    <property type="molecule type" value="Genomic_DNA"/>
</dbReference>
<sequence length="376" mass="41948">MKGSEFVNEKPELLERKLEQQLLSILEEIPGLGGEVKVWRNPAASDKAFDIMGELRLPRSGDKIELWVECKNLPRPSQFPFVSLRNRFLEDGSRETRVPVLAAPYISPRMAELCEEHGWSWYDLAGNCRLVVPGAVYIERTGNKPVHTRPKPKANLGTAASARVLLALLAPQNAGAKWTQTSLQKYCEPGVSIGLVNKVVTHLREEAWLETLDDGTFRVKDAVGLMETWGNAYRFDRHQKLGYFTLLKPQELHRRLISLNDAQGEVDYAAFSAADFQAPCVRQNKTWLYVSDAALDEFIEVTEAKRVASGENLVVLIPDDAGVFYMGNHSDGRLGCTNPVITWLDLLHVGGRGAEAAEAIMNQCLKPVWEGEGNHV</sequence>
<dbReference type="InterPro" id="IPR019238">
    <property type="entry name" value="AbiEi_2"/>
</dbReference>